<dbReference type="AlphaFoldDB" id="A0A8T9MZ73"/>
<evidence type="ECO:0000256" key="4">
    <source>
        <dbReference type="ARBA" id="ARBA00022606"/>
    </source>
</evidence>
<comment type="subcellular location">
    <subcellularLocation>
        <location evidence="1">Membrane</location>
        <topology evidence="1">Multi-pass membrane protein</topology>
    </subcellularLocation>
</comment>
<evidence type="ECO:0000256" key="7">
    <source>
        <dbReference type="ARBA" id="ARBA00022989"/>
    </source>
</evidence>
<feature type="transmembrane region" description="Helical" evidence="12">
    <location>
        <begin position="199"/>
        <end position="221"/>
    </location>
</feature>
<evidence type="ECO:0000256" key="2">
    <source>
        <dbReference type="ARBA" id="ARBA00008130"/>
    </source>
</evidence>
<name>A0A8T9MZ73_9BASI</name>
<keyword evidence="8" id="KW-0157">Chromophore</keyword>
<dbReference type="GO" id="GO:0005886">
    <property type="term" value="C:plasma membrane"/>
    <property type="evidence" value="ECO:0007669"/>
    <property type="project" value="TreeGrafter"/>
</dbReference>
<evidence type="ECO:0000256" key="3">
    <source>
        <dbReference type="ARBA" id="ARBA00022543"/>
    </source>
</evidence>
<feature type="transmembrane region" description="Helical" evidence="12">
    <location>
        <begin position="62"/>
        <end position="87"/>
    </location>
</feature>
<dbReference type="GO" id="GO:0007602">
    <property type="term" value="P:phototransduction"/>
    <property type="evidence" value="ECO:0007669"/>
    <property type="project" value="UniProtKB-KW"/>
</dbReference>
<dbReference type="GO" id="GO:0009881">
    <property type="term" value="F:photoreceptor activity"/>
    <property type="evidence" value="ECO:0007669"/>
    <property type="project" value="UniProtKB-KW"/>
</dbReference>
<keyword evidence="6" id="KW-0681">Retinal protein</keyword>
<keyword evidence="3" id="KW-0600">Photoreceptor protein</keyword>
<evidence type="ECO:0000256" key="5">
    <source>
        <dbReference type="ARBA" id="ARBA00022692"/>
    </source>
</evidence>
<keyword evidence="9 12" id="KW-0472">Membrane</keyword>
<feature type="transmembrane region" description="Helical" evidence="12">
    <location>
        <begin position="233"/>
        <end position="253"/>
    </location>
</feature>
<dbReference type="GO" id="GO:0005783">
    <property type="term" value="C:endoplasmic reticulum"/>
    <property type="evidence" value="ECO:0007669"/>
    <property type="project" value="TreeGrafter"/>
</dbReference>
<evidence type="ECO:0000256" key="10">
    <source>
        <dbReference type="ARBA" id="ARBA00023170"/>
    </source>
</evidence>
<accession>A0A8T9MZ73</accession>
<feature type="region of interest" description="Disordered" evidence="11">
    <location>
        <begin position="346"/>
        <end position="368"/>
    </location>
</feature>
<feature type="region of interest" description="Disordered" evidence="11">
    <location>
        <begin position="300"/>
        <end position="327"/>
    </location>
</feature>
<keyword evidence="4" id="KW-0716">Sensory transduction</keyword>
<dbReference type="InterPro" id="IPR001425">
    <property type="entry name" value="Arc/bac/fun_rhodopsins"/>
</dbReference>
<dbReference type="Pfam" id="PF01036">
    <property type="entry name" value="Bac_rhodopsin"/>
    <property type="match status" value="1"/>
</dbReference>
<keyword evidence="10" id="KW-0675">Receptor</keyword>
<reference evidence="13" key="1">
    <citation type="submission" date="2021-12" db="EMBL/GenBank/DDBJ databases">
        <authorList>
            <person name="Beltramo D.M."/>
            <person name="Soria N.W."/>
        </authorList>
    </citation>
    <scope>NUCLEOTIDE SEQUENCE</scope>
</reference>
<evidence type="ECO:0000256" key="9">
    <source>
        <dbReference type="ARBA" id="ARBA00023136"/>
    </source>
</evidence>
<dbReference type="InterPro" id="IPR043476">
    <property type="entry name" value="Yro2-like_7TM"/>
</dbReference>
<proteinExistence type="evidence at transcript level"/>
<dbReference type="PROSITE" id="PS00950">
    <property type="entry name" value="BACTERIAL_OPSIN_1"/>
    <property type="match status" value="1"/>
</dbReference>
<feature type="transmembrane region" description="Helical" evidence="12">
    <location>
        <begin position="137"/>
        <end position="158"/>
    </location>
</feature>
<feature type="transmembrane region" description="Helical" evidence="12">
    <location>
        <begin position="164"/>
        <end position="187"/>
    </location>
</feature>
<dbReference type="GO" id="GO:0005216">
    <property type="term" value="F:monoatomic ion channel activity"/>
    <property type="evidence" value="ECO:0007669"/>
    <property type="project" value="InterPro"/>
</dbReference>
<feature type="transmembrane region" description="Helical" evidence="12">
    <location>
        <begin position="107"/>
        <end position="130"/>
    </location>
</feature>
<dbReference type="PANTHER" id="PTHR28286">
    <property type="match status" value="1"/>
</dbReference>
<dbReference type="FunFam" id="1.20.1070.10:FF:000160">
    <property type="entry name" value="Related to Opsin-1"/>
    <property type="match status" value="1"/>
</dbReference>
<keyword evidence="7 12" id="KW-1133">Transmembrane helix</keyword>
<protein>
    <submittedName>
        <fullName evidence="13">YRO2-like protein</fullName>
    </submittedName>
</protein>
<evidence type="ECO:0000256" key="8">
    <source>
        <dbReference type="ARBA" id="ARBA00022991"/>
    </source>
</evidence>
<evidence type="ECO:0000313" key="13">
    <source>
        <dbReference type="EMBL" id="UOP57155.1"/>
    </source>
</evidence>
<organism evidence="13">
    <name type="scientific">Thecaphora frezii</name>
    <dbReference type="NCBI Taxonomy" id="1269715"/>
    <lineage>
        <taxon>Eukaryota</taxon>
        <taxon>Fungi</taxon>
        <taxon>Dikarya</taxon>
        <taxon>Basidiomycota</taxon>
        <taxon>Ustilaginomycotina</taxon>
        <taxon>Ustilaginomycetes</taxon>
        <taxon>Urocystidales</taxon>
        <taxon>Glomosporiaceae</taxon>
        <taxon>Thecaphora</taxon>
    </lineage>
</organism>
<sequence>MEALSLLKRNEALRVNPTVADIDITTGGSSWLWAVFSLMSATGLGCMFWGMKTSRGERTFHYLSAAIMATASIAYFSMASDLGATAVRVEYLRDYRPQPDGSLPTRSIWYARYIDWTITTPLLLLEILLVSGLPLSTIFVTIFFDLVMIITGLIGALVPSRYKWGYFTFGCVAMLYVFWVIFVPGLKSASHLGPEFKKAYLYSAVMLSTLWFLYPIAWGVADGGNVISPTKEMVFYGVLDVLAKPVFTLFHLFSLRKCNYSSLHLRSGKFSDYEDVVSHGTTPRSVEAAKKMEANGHHTGVIANSNNAPNSTTTAANATAGPGTGTATGIHPNEPHGIIGHDKFGAKNATGNPGIEAAPAMRQAHATQ</sequence>
<dbReference type="PANTHER" id="PTHR28286:SF1">
    <property type="entry name" value="30 KDA HEAT SHOCK PROTEIN-RELATED"/>
    <property type="match status" value="1"/>
</dbReference>
<comment type="similarity">
    <text evidence="2">Belongs to the archaeal/bacterial/fungal opsin family.</text>
</comment>
<dbReference type="InterPro" id="IPR018229">
    <property type="entry name" value="Rhodopsin_retinal_BS"/>
</dbReference>
<feature type="compositionally biased region" description="Low complexity" evidence="11">
    <location>
        <begin position="303"/>
        <end position="327"/>
    </location>
</feature>
<dbReference type="CDD" id="cd15239">
    <property type="entry name" value="7tm_YRO2_fungal-like"/>
    <property type="match status" value="1"/>
</dbReference>
<dbReference type="SUPFAM" id="SSF81321">
    <property type="entry name" value="Family A G protein-coupled receptor-like"/>
    <property type="match status" value="1"/>
</dbReference>
<dbReference type="EMBL" id="OM056826">
    <property type="protein sequence ID" value="UOP57155.1"/>
    <property type="molecule type" value="mRNA"/>
</dbReference>
<evidence type="ECO:0000256" key="12">
    <source>
        <dbReference type="SAM" id="Phobius"/>
    </source>
</evidence>
<evidence type="ECO:0000256" key="6">
    <source>
        <dbReference type="ARBA" id="ARBA00022925"/>
    </source>
</evidence>
<feature type="transmembrane region" description="Helical" evidence="12">
    <location>
        <begin position="31"/>
        <end position="50"/>
    </location>
</feature>
<keyword evidence="5 12" id="KW-0812">Transmembrane</keyword>
<dbReference type="SMART" id="SM01021">
    <property type="entry name" value="Bac_rhodopsin"/>
    <property type="match status" value="1"/>
</dbReference>
<evidence type="ECO:0000256" key="1">
    <source>
        <dbReference type="ARBA" id="ARBA00004141"/>
    </source>
</evidence>
<dbReference type="Gene3D" id="1.20.1070.10">
    <property type="entry name" value="Rhodopsin 7-helix transmembrane proteins"/>
    <property type="match status" value="1"/>
</dbReference>
<dbReference type="PRINTS" id="PR00251">
    <property type="entry name" value="BACTRLOPSIN"/>
</dbReference>
<evidence type="ECO:0000256" key="11">
    <source>
        <dbReference type="SAM" id="MobiDB-lite"/>
    </source>
</evidence>